<protein>
    <submittedName>
        <fullName evidence="2">N-ethylammeline chlorohydrolase</fullName>
    </submittedName>
</protein>
<accession>A0A1R3FZH8</accession>
<sequence length="59" mass="6646">MSVSWPIRRGKGSDTAPQGDGMRLPMTEELPGGRTVNVDEFFFVTLSPGYTNRSTRQWK</sequence>
<comment type="caution">
    <text evidence="2">The sequence shown here is derived from an EMBL/GenBank/DDBJ whole genome shotgun (WGS) entry which is preliminary data.</text>
</comment>
<evidence type="ECO:0000313" key="2">
    <source>
        <dbReference type="EMBL" id="OMO51241.1"/>
    </source>
</evidence>
<evidence type="ECO:0000256" key="1">
    <source>
        <dbReference type="SAM" id="MobiDB-lite"/>
    </source>
</evidence>
<name>A0A1R3FZH8_9ROSI</name>
<keyword evidence="3" id="KW-1185">Reference proteome</keyword>
<reference evidence="3" key="1">
    <citation type="submission" date="2013-09" db="EMBL/GenBank/DDBJ databases">
        <title>Corchorus olitorius genome sequencing.</title>
        <authorList>
            <person name="Alam M."/>
            <person name="Haque M.S."/>
            <person name="Islam M.S."/>
            <person name="Emdad E.M."/>
            <person name="Islam M.M."/>
            <person name="Ahmed B."/>
            <person name="Halim A."/>
            <person name="Hossen Q.M.M."/>
            <person name="Hossain M.Z."/>
            <person name="Ahmed R."/>
            <person name="Khan M.M."/>
            <person name="Islam R."/>
            <person name="Rashid M.M."/>
            <person name="Khan S.A."/>
            <person name="Rahman M.S."/>
            <person name="Alam M."/>
            <person name="Yahiya A.S."/>
            <person name="Khan M.S."/>
            <person name="Azam M.S."/>
            <person name="Haque T."/>
            <person name="Lashkar M.Z.H."/>
            <person name="Akhand A.I."/>
            <person name="Morshed G."/>
            <person name="Roy S."/>
            <person name="Uddin K.S."/>
            <person name="Rabeya T."/>
            <person name="Hossain A.S."/>
            <person name="Chowdhury A."/>
            <person name="Snigdha A.R."/>
            <person name="Mortoza M.S."/>
            <person name="Matin S.A."/>
            <person name="Hoque S.M.E."/>
            <person name="Islam M.K."/>
            <person name="Roy D.K."/>
            <person name="Haider R."/>
            <person name="Moosa M.M."/>
            <person name="Elias S.M."/>
            <person name="Hasan A.M."/>
            <person name="Jahan S."/>
            <person name="Shafiuddin M."/>
            <person name="Mahmood N."/>
            <person name="Shommy N.S."/>
        </authorList>
    </citation>
    <scope>NUCLEOTIDE SEQUENCE [LARGE SCALE GENOMIC DNA]</scope>
    <source>
        <strain evidence="3">cv. O-4</strain>
    </source>
</reference>
<feature type="region of interest" description="Disordered" evidence="1">
    <location>
        <begin position="1"/>
        <end position="31"/>
    </location>
</feature>
<proteinExistence type="predicted"/>
<dbReference type="AlphaFoldDB" id="A0A1R3FZH8"/>
<organism evidence="2 3">
    <name type="scientific">Corchorus olitorius</name>
    <dbReference type="NCBI Taxonomy" id="93759"/>
    <lineage>
        <taxon>Eukaryota</taxon>
        <taxon>Viridiplantae</taxon>
        <taxon>Streptophyta</taxon>
        <taxon>Embryophyta</taxon>
        <taxon>Tracheophyta</taxon>
        <taxon>Spermatophyta</taxon>
        <taxon>Magnoliopsida</taxon>
        <taxon>eudicotyledons</taxon>
        <taxon>Gunneridae</taxon>
        <taxon>Pentapetalae</taxon>
        <taxon>rosids</taxon>
        <taxon>malvids</taxon>
        <taxon>Malvales</taxon>
        <taxon>Malvaceae</taxon>
        <taxon>Grewioideae</taxon>
        <taxon>Apeibeae</taxon>
        <taxon>Corchorus</taxon>
    </lineage>
</organism>
<dbReference type="EMBL" id="AWUE01024262">
    <property type="protein sequence ID" value="OMO51241.1"/>
    <property type="molecule type" value="Genomic_DNA"/>
</dbReference>
<evidence type="ECO:0000313" key="3">
    <source>
        <dbReference type="Proteomes" id="UP000187203"/>
    </source>
</evidence>
<gene>
    <name evidence="2" type="ORF">COLO4_37756</name>
</gene>
<dbReference type="Proteomes" id="UP000187203">
    <property type="component" value="Unassembled WGS sequence"/>
</dbReference>